<keyword evidence="1" id="KW-0812">Transmembrane</keyword>
<keyword evidence="3" id="KW-1185">Reference proteome</keyword>
<evidence type="ECO:0000256" key="1">
    <source>
        <dbReference type="SAM" id="Phobius"/>
    </source>
</evidence>
<sequence length="225" mass="23504">MVGRMRRPGILTVLVTLALGTTLALGLALGGGRAAEAAPNPKPTPTTLTIKPEGIGDPVSLRSDRDAALFATLLDQVGWLRTGVGQGEPSAGADLGRKYTVVVTVGDEARQTYDLYPMAKGGPRAYRPSIQPDQRVTSAAWFYGRLNMIEALRAVGLPLPGEPTKVTGGIGGGGAAAESDGLDPTRDFTAAVGDLRRVLMLNTAVIVMITLGLAGIAYLIRRRTN</sequence>
<protein>
    <submittedName>
        <fullName evidence="2">Uncharacterized protein</fullName>
    </submittedName>
</protein>
<feature type="transmembrane region" description="Helical" evidence="1">
    <location>
        <begin position="199"/>
        <end position="220"/>
    </location>
</feature>
<dbReference type="Proteomes" id="UP001589894">
    <property type="component" value="Unassembled WGS sequence"/>
</dbReference>
<dbReference type="EMBL" id="JBHLUE010000016">
    <property type="protein sequence ID" value="MFC0566430.1"/>
    <property type="molecule type" value="Genomic_DNA"/>
</dbReference>
<gene>
    <name evidence="2" type="ORF">ACFFHU_20115</name>
</gene>
<keyword evidence="1" id="KW-0472">Membrane</keyword>
<reference evidence="2 3" key="1">
    <citation type="submission" date="2024-09" db="EMBL/GenBank/DDBJ databases">
        <authorList>
            <person name="Sun Q."/>
            <person name="Mori K."/>
        </authorList>
    </citation>
    <scope>NUCLEOTIDE SEQUENCE [LARGE SCALE GENOMIC DNA]</scope>
    <source>
        <strain evidence="2 3">TBRC 2205</strain>
    </source>
</reference>
<accession>A0ABV6P066</accession>
<evidence type="ECO:0000313" key="3">
    <source>
        <dbReference type="Proteomes" id="UP001589894"/>
    </source>
</evidence>
<comment type="caution">
    <text evidence="2">The sequence shown here is derived from an EMBL/GenBank/DDBJ whole genome shotgun (WGS) entry which is preliminary data.</text>
</comment>
<keyword evidence="1" id="KW-1133">Transmembrane helix</keyword>
<dbReference type="RefSeq" id="WP_377341061.1">
    <property type="nucleotide sequence ID" value="NZ_JBHLUE010000016.1"/>
</dbReference>
<proteinExistence type="predicted"/>
<name>A0ABV6P066_9ACTN</name>
<organism evidence="2 3">
    <name type="scientific">Plantactinospora siamensis</name>
    <dbReference type="NCBI Taxonomy" id="555372"/>
    <lineage>
        <taxon>Bacteria</taxon>
        <taxon>Bacillati</taxon>
        <taxon>Actinomycetota</taxon>
        <taxon>Actinomycetes</taxon>
        <taxon>Micromonosporales</taxon>
        <taxon>Micromonosporaceae</taxon>
        <taxon>Plantactinospora</taxon>
    </lineage>
</organism>
<evidence type="ECO:0000313" key="2">
    <source>
        <dbReference type="EMBL" id="MFC0566430.1"/>
    </source>
</evidence>